<sequence length="230" mass="25472">MIIWGSYVIRKELKSGQFYCPQCQTDRQYIHKLPRRWGHLYWIPLVVLDTHESYVECQTCSNAYQEQAIDHDPRREHAIKMAAIAAMAGQVMIHVAHSREAELTIGQIEKFTCGLLGIKKLPEGTEAQLSTSIDRSGMLNLVRERGDELTARGKELVLRAALGDEAIAPSTQTLVFEIGVAMGLTPAHVSGILAELIPPPIAKELAPQSRCPAEETVFAPYKAPAASVWD</sequence>
<accession>A0A564G5K4</accession>
<proteinExistence type="predicted"/>
<evidence type="ECO:0000313" key="3">
    <source>
        <dbReference type="Proteomes" id="UP000401717"/>
    </source>
</evidence>
<dbReference type="RefSeq" id="WP_144768766.1">
    <property type="nucleotide sequence ID" value="NZ_BPQI01000214.1"/>
</dbReference>
<dbReference type="EMBL" id="CABFVH010000071">
    <property type="protein sequence ID" value="VUF15823.1"/>
    <property type="molecule type" value="Genomic_DNA"/>
</dbReference>
<evidence type="ECO:0000313" key="2">
    <source>
        <dbReference type="EMBL" id="VUF15823.1"/>
    </source>
</evidence>
<reference evidence="2 3" key="1">
    <citation type="submission" date="2019-06" db="EMBL/GenBank/DDBJ databases">
        <authorList>
            <person name="Rodrigo-Torres L."/>
            <person name="Arahal R. D."/>
            <person name="Lucena T."/>
        </authorList>
    </citation>
    <scope>NUCLEOTIDE SEQUENCE [LARGE SCALE GENOMIC DNA]</scope>
    <source>
        <strain evidence="2 3">SW08-7</strain>
    </source>
</reference>
<keyword evidence="4" id="KW-1185">Reference proteome</keyword>
<reference evidence="1" key="2">
    <citation type="journal article" date="2021" name="Front. Microbiol.">
        <title>Comprehensive Comparative Genomics and Phenotyping of Methylobacterium Species.</title>
        <authorList>
            <person name="Alessa O."/>
            <person name="Ogura Y."/>
            <person name="Fujitani Y."/>
            <person name="Takami H."/>
            <person name="Hayashi T."/>
            <person name="Sahin N."/>
            <person name="Tani A."/>
        </authorList>
    </citation>
    <scope>NUCLEOTIDE SEQUENCE</scope>
    <source>
        <strain evidence="1">DSM 22415</strain>
    </source>
</reference>
<reference evidence="1" key="3">
    <citation type="submission" date="2021-08" db="EMBL/GenBank/DDBJ databases">
        <authorList>
            <person name="Tani A."/>
            <person name="Ola A."/>
            <person name="Ogura Y."/>
            <person name="Katsura K."/>
            <person name="Hayashi T."/>
        </authorList>
    </citation>
    <scope>NUCLEOTIDE SEQUENCE</scope>
    <source>
        <strain evidence="1">DSM 22415</strain>
    </source>
</reference>
<organism evidence="2 3">
    <name type="scientific">Methylobacterium dankookense</name>
    <dbReference type="NCBI Taxonomy" id="560405"/>
    <lineage>
        <taxon>Bacteria</taxon>
        <taxon>Pseudomonadati</taxon>
        <taxon>Pseudomonadota</taxon>
        <taxon>Alphaproteobacteria</taxon>
        <taxon>Hyphomicrobiales</taxon>
        <taxon>Methylobacteriaceae</taxon>
        <taxon>Methylobacterium</taxon>
    </lineage>
</organism>
<dbReference type="OrthoDB" id="1261251at2"/>
<protein>
    <recommendedName>
        <fullName evidence="5">Zinc-ribbon 15 domain-containing protein</fullName>
    </recommendedName>
</protein>
<dbReference type="Proteomes" id="UP001055303">
    <property type="component" value="Unassembled WGS sequence"/>
</dbReference>
<dbReference type="AlphaFoldDB" id="A0A564G5K4"/>
<evidence type="ECO:0008006" key="5">
    <source>
        <dbReference type="Google" id="ProtNLM"/>
    </source>
</evidence>
<dbReference type="Proteomes" id="UP000401717">
    <property type="component" value="Unassembled WGS sequence"/>
</dbReference>
<name>A0A564G5K4_9HYPH</name>
<dbReference type="EMBL" id="BPQI01000214">
    <property type="protein sequence ID" value="GJD59438.1"/>
    <property type="molecule type" value="Genomic_DNA"/>
</dbReference>
<gene>
    <name evidence="1" type="ORF">IFDJLNFL_5366</name>
    <name evidence="2" type="ORF">MTDSW087_05571</name>
</gene>
<evidence type="ECO:0000313" key="1">
    <source>
        <dbReference type="EMBL" id="GJD59438.1"/>
    </source>
</evidence>
<evidence type="ECO:0000313" key="4">
    <source>
        <dbReference type="Proteomes" id="UP001055303"/>
    </source>
</evidence>